<evidence type="ECO:0000313" key="4">
    <source>
        <dbReference type="Proteomes" id="UP000297839"/>
    </source>
</evidence>
<evidence type="ECO:0000259" key="2">
    <source>
        <dbReference type="Pfam" id="PF00582"/>
    </source>
</evidence>
<dbReference type="PANTHER" id="PTHR46268:SF15">
    <property type="entry name" value="UNIVERSAL STRESS PROTEIN HP_0031"/>
    <property type="match status" value="1"/>
</dbReference>
<dbReference type="CDD" id="cd00293">
    <property type="entry name" value="USP-like"/>
    <property type="match status" value="1"/>
</dbReference>
<gene>
    <name evidence="3" type="ORF">EZ216_05710</name>
</gene>
<proteinExistence type="inferred from homology"/>
<protein>
    <submittedName>
        <fullName evidence="3">Universal stress protein</fullName>
    </submittedName>
</protein>
<dbReference type="InterPro" id="IPR006015">
    <property type="entry name" value="Universal_stress_UspA"/>
</dbReference>
<keyword evidence="4" id="KW-1185">Reference proteome</keyword>
<feature type="domain" description="UspA" evidence="2">
    <location>
        <begin position="5"/>
        <end position="144"/>
    </location>
</feature>
<evidence type="ECO:0000256" key="1">
    <source>
        <dbReference type="ARBA" id="ARBA00008791"/>
    </source>
</evidence>
<dbReference type="Proteomes" id="UP000297839">
    <property type="component" value="Unassembled WGS sequence"/>
</dbReference>
<comment type="similarity">
    <text evidence="1">Belongs to the universal stress protein A family.</text>
</comment>
<dbReference type="RefSeq" id="WP_135248635.1">
    <property type="nucleotide sequence ID" value="NZ_SMLK01000001.1"/>
</dbReference>
<dbReference type="PANTHER" id="PTHR46268">
    <property type="entry name" value="STRESS RESPONSE PROTEIN NHAX"/>
    <property type="match status" value="1"/>
</dbReference>
<reference evidence="3 4" key="1">
    <citation type="submission" date="2019-03" db="EMBL/GenBank/DDBJ databases">
        <title>Ramlibacter sp. 18x22-1, whole genome shotgun sequence.</title>
        <authorList>
            <person name="Zhang X."/>
            <person name="Feng G."/>
            <person name="Zhu H."/>
        </authorList>
    </citation>
    <scope>NUCLEOTIDE SEQUENCE [LARGE SCALE GENOMIC DNA]</scope>
    <source>
        <strain evidence="3 4">18x22-1</strain>
    </source>
</reference>
<comment type="caution">
    <text evidence="3">The sequence shown here is derived from an EMBL/GenBank/DDBJ whole genome shotgun (WGS) entry which is preliminary data.</text>
</comment>
<dbReference type="OrthoDB" id="8547832at2"/>
<dbReference type="InterPro" id="IPR006016">
    <property type="entry name" value="UspA"/>
</dbReference>
<accession>A0A4Z0CCK3</accession>
<dbReference type="SUPFAM" id="SSF52402">
    <property type="entry name" value="Adenine nucleotide alpha hydrolases-like"/>
    <property type="match status" value="1"/>
</dbReference>
<dbReference type="PRINTS" id="PR01438">
    <property type="entry name" value="UNVRSLSTRESS"/>
</dbReference>
<dbReference type="Gene3D" id="3.40.50.620">
    <property type="entry name" value="HUPs"/>
    <property type="match status" value="1"/>
</dbReference>
<name>A0A4Z0CCK3_9BURK</name>
<dbReference type="EMBL" id="SMLK01000001">
    <property type="protein sequence ID" value="TFZ08652.1"/>
    <property type="molecule type" value="Genomic_DNA"/>
</dbReference>
<organism evidence="3 4">
    <name type="scientific">Ramlibacter humi</name>
    <dbReference type="NCBI Taxonomy" id="2530451"/>
    <lineage>
        <taxon>Bacteria</taxon>
        <taxon>Pseudomonadati</taxon>
        <taxon>Pseudomonadota</taxon>
        <taxon>Betaproteobacteria</taxon>
        <taxon>Burkholderiales</taxon>
        <taxon>Comamonadaceae</taxon>
        <taxon>Ramlibacter</taxon>
    </lineage>
</organism>
<evidence type="ECO:0000313" key="3">
    <source>
        <dbReference type="EMBL" id="TFZ08652.1"/>
    </source>
</evidence>
<sequence length="154" mass="16271">MNSIGRILVPCDGSPPATKALVSALELARGRGAHVRVVHVVDGMERATGFLYSHAMLREMRIAGQLILDDAAAVCASAGIPHDTRLLDREGRRLGEAVADEAAAWGADVVVVGTHARRGLQHLVLGSGAEQILRLATVPVLVVREAMKAQRMAA</sequence>
<dbReference type="Pfam" id="PF00582">
    <property type="entry name" value="Usp"/>
    <property type="match status" value="1"/>
</dbReference>
<dbReference type="InterPro" id="IPR014729">
    <property type="entry name" value="Rossmann-like_a/b/a_fold"/>
</dbReference>
<dbReference type="AlphaFoldDB" id="A0A4Z0CCK3"/>